<organism evidence="2 3">
    <name type="scientific">Spinacia oleracea</name>
    <name type="common">Spinach</name>
    <dbReference type="NCBI Taxonomy" id="3562"/>
    <lineage>
        <taxon>Eukaryota</taxon>
        <taxon>Viridiplantae</taxon>
        <taxon>Streptophyta</taxon>
        <taxon>Embryophyta</taxon>
        <taxon>Tracheophyta</taxon>
        <taxon>Spermatophyta</taxon>
        <taxon>Magnoliopsida</taxon>
        <taxon>eudicotyledons</taxon>
        <taxon>Gunneridae</taxon>
        <taxon>Pentapetalae</taxon>
        <taxon>Caryophyllales</taxon>
        <taxon>Chenopodiaceae</taxon>
        <taxon>Chenopodioideae</taxon>
        <taxon>Anserineae</taxon>
        <taxon>Spinacia</taxon>
    </lineage>
</organism>
<dbReference type="GeneID" id="130462635"/>
<reference evidence="3" key="2">
    <citation type="submission" date="2025-08" db="UniProtKB">
        <authorList>
            <consortium name="RefSeq"/>
        </authorList>
    </citation>
    <scope>IDENTIFICATION</scope>
    <source>
        <tissue evidence="3">Leaf</tissue>
    </source>
</reference>
<protein>
    <recommendedName>
        <fullName evidence="4">DUF4283 domain-containing protein</fullName>
    </recommendedName>
</protein>
<dbReference type="Proteomes" id="UP000813463">
    <property type="component" value="Chromosome 1"/>
</dbReference>
<proteinExistence type="predicted"/>
<evidence type="ECO:0000313" key="2">
    <source>
        <dbReference type="Proteomes" id="UP000813463"/>
    </source>
</evidence>
<evidence type="ECO:0008006" key="4">
    <source>
        <dbReference type="Google" id="ProtNLM"/>
    </source>
</evidence>
<sequence>MNPNYSWPSYRSGVLVDFPDNFHMEKIDWDKEVIGKFYGDNPPSFLMVQRIVDTRWLKRDNITVHKTGLFFVFVCSHLRDIEALLEQRTSVIDGRIVSFLRGSRGTILPDLDFESAQLWIRIVGLPLGMLYPEWALECLRHVGNVDYFHVEGHGLPPEPEFRACVTLNLEKPLIPGCYVPTGDGQVENIKDGGQGEVDDNGGGGGNNNGGGNVGDDGGEGDGNGGGNNAGTYQNWFIPNVGGCLDESENVNSNKSSGNGGGNISNGYINNTNNGKDDNAKDEVLGSDFFATTSQSSIEKVRWRKFEAITM</sequence>
<feature type="compositionally biased region" description="Gly residues" evidence="1">
    <location>
        <begin position="192"/>
        <end position="228"/>
    </location>
</feature>
<evidence type="ECO:0000256" key="1">
    <source>
        <dbReference type="SAM" id="MobiDB-lite"/>
    </source>
</evidence>
<feature type="region of interest" description="Disordered" evidence="1">
    <location>
        <begin position="185"/>
        <end position="229"/>
    </location>
</feature>
<name>A0ABM3QVB9_SPIOL</name>
<dbReference type="RefSeq" id="XP_056687311.1">
    <property type="nucleotide sequence ID" value="XM_056831333.1"/>
</dbReference>
<feature type="compositionally biased region" description="Low complexity" evidence="1">
    <location>
        <begin position="264"/>
        <end position="273"/>
    </location>
</feature>
<keyword evidence="2" id="KW-1185">Reference proteome</keyword>
<evidence type="ECO:0000313" key="3">
    <source>
        <dbReference type="RefSeq" id="XP_056687311.1"/>
    </source>
</evidence>
<feature type="region of interest" description="Disordered" evidence="1">
    <location>
        <begin position="247"/>
        <end position="274"/>
    </location>
</feature>
<gene>
    <name evidence="3" type="primary">LOC130462635</name>
</gene>
<reference evidence="2" key="1">
    <citation type="journal article" date="2021" name="Nat. Commun.">
        <title>Genomic analyses provide insights into spinach domestication and the genetic basis of agronomic traits.</title>
        <authorList>
            <person name="Cai X."/>
            <person name="Sun X."/>
            <person name="Xu C."/>
            <person name="Sun H."/>
            <person name="Wang X."/>
            <person name="Ge C."/>
            <person name="Zhang Z."/>
            <person name="Wang Q."/>
            <person name="Fei Z."/>
            <person name="Jiao C."/>
            <person name="Wang Q."/>
        </authorList>
    </citation>
    <scope>NUCLEOTIDE SEQUENCE [LARGE SCALE GENOMIC DNA]</scope>
    <source>
        <strain evidence="2">cv. Varoflay</strain>
    </source>
</reference>
<accession>A0ABM3QVB9</accession>